<evidence type="ECO:0000259" key="1">
    <source>
        <dbReference type="Pfam" id="PF00582"/>
    </source>
</evidence>
<reference evidence="2 3" key="1">
    <citation type="submission" date="2020-07" db="EMBL/GenBank/DDBJ databases">
        <title>Endozoicomonas sp. nov., isolated from sediment.</title>
        <authorList>
            <person name="Gu T."/>
        </authorList>
    </citation>
    <scope>NUCLEOTIDE SEQUENCE [LARGE SCALE GENOMIC DNA]</scope>
    <source>
        <strain evidence="2 3">SM1973</strain>
    </source>
</reference>
<dbReference type="InterPro" id="IPR014729">
    <property type="entry name" value="Rossmann-like_a/b/a_fold"/>
</dbReference>
<keyword evidence="3" id="KW-1185">Reference proteome</keyword>
<dbReference type="AlphaFoldDB" id="A0A853I4X9"/>
<evidence type="ECO:0000313" key="2">
    <source>
        <dbReference type="EMBL" id="NYZ66622.1"/>
    </source>
</evidence>
<feature type="domain" description="UspA" evidence="1">
    <location>
        <begin position="1"/>
        <end position="137"/>
    </location>
</feature>
<organism evidence="2 3">
    <name type="scientific">Spartinivicinus marinus</name>
    <dbReference type="NCBI Taxonomy" id="2994442"/>
    <lineage>
        <taxon>Bacteria</taxon>
        <taxon>Pseudomonadati</taxon>
        <taxon>Pseudomonadota</taxon>
        <taxon>Gammaproteobacteria</taxon>
        <taxon>Oceanospirillales</taxon>
        <taxon>Zooshikellaceae</taxon>
        <taxon>Spartinivicinus</taxon>
    </lineage>
</organism>
<dbReference type="SUPFAM" id="SSF52402">
    <property type="entry name" value="Adenine nucleotide alpha hydrolases-like"/>
    <property type="match status" value="1"/>
</dbReference>
<gene>
    <name evidence="2" type="ORF">H0A36_11435</name>
</gene>
<dbReference type="EMBL" id="JACCKB010000015">
    <property type="protein sequence ID" value="NYZ66622.1"/>
    <property type="molecule type" value="Genomic_DNA"/>
</dbReference>
<dbReference type="Gene3D" id="3.40.50.620">
    <property type="entry name" value="HUPs"/>
    <property type="match status" value="1"/>
</dbReference>
<comment type="caution">
    <text evidence="2">The sequence shown here is derived from an EMBL/GenBank/DDBJ whole genome shotgun (WGS) entry which is preliminary data.</text>
</comment>
<name>A0A853I4X9_9GAMM</name>
<protein>
    <submittedName>
        <fullName evidence="2">Universal stress protein</fullName>
    </submittedName>
</protein>
<dbReference type="RefSeq" id="WP_180568651.1">
    <property type="nucleotide sequence ID" value="NZ_JACCKB010000015.1"/>
</dbReference>
<evidence type="ECO:0000313" key="3">
    <source>
        <dbReference type="Proteomes" id="UP000569732"/>
    </source>
</evidence>
<dbReference type="CDD" id="cd00293">
    <property type="entry name" value="USP-like"/>
    <property type="match status" value="1"/>
</dbReference>
<sequence>MYTKIMVPIDLTHLDKMGKALQAAADLAKLYGAEVYYVSVTGSLPSELARNPEVFAKKLDEFVAMQNSTYGVKGFGHPITASDPAADLDRLLSDAGEAIEADLVIMASHVPGFWENLFHAHGNYVATHAHMSVFLVR</sequence>
<accession>A0A853I4X9</accession>
<dbReference type="Proteomes" id="UP000569732">
    <property type="component" value="Unassembled WGS sequence"/>
</dbReference>
<proteinExistence type="predicted"/>
<dbReference type="InterPro" id="IPR006016">
    <property type="entry name" value="UspA"/>
</dbReference>
<dbReference type="Pfam" id="PF00582">
    <property type="entry name" value="Usp"/>
    <property type="match status" value="1"/>
</dbReference>